<dbReference type="Gene3D" id="1.20.120.920">
    <property type="entry name" value="CRISPR-associated endonuclease Cas1, C-terminal domain"/>
    <property type="match status" value="1"/>
</dbReference>
<evidence type="ECO:0000256" key="3">
    <source>
        <dbReference type="ARBA" id="ARBA00022759"/>
    </source>
</evidence>
<evidence type="ECO:0000313" key="11">
    <source>
        <dbReference type="Proteomes" id="UP000185678"/>
    </source>
</evidence>
<dbReference type="Pfam" id="PF01867">
    <property type="entry name" value="Cas_Cas1"/>
    <property type="match status" value="1"/>
</dbReference>
<keyword evidence="7" id="KW-0238">DNA-binding</keyword>
<comment type="subunit">
    <text evidence="9">Homodimer, forms a heterotetramer with a Cas2 homodimer.</text>
</comment>
<dbReference type="EMBL" id="FTOA01000001">
    <property type="protein sequence ID" value="SIS41607.1"/>
    <property type="molecule type" value="Genomic_DNA"/>
</dbReference>
<evidence type="ECO:0000256" key="4">
    <source>
        <dbReference type="ARBA" id="ARBA00022801"/>
    </source>
</evidence>
<keyword evidence="5" id="KW-0460">Magnesium</keyword>
<name>A0A1N7IX83_9PROT</name>
<evidence type="ECO:0000256" key="7">
    <source>
        <dbReference type="ARBA" id="ARBA00023125"/>
    </source>
</evidence>
<dbReference type="OrthoDB" id="9803119at2"/>
<dbReference type="InterPro" id="IPR019855">
    <property type="entry name" value="CRISPR-assoc_Cas1_NMENI"/>
</dbReference>
<keyword evidence="8" id="KW-0464">Manganese</keyword>
<proteinExistence type="predicted"/>
<evidence type="ECO:0000256" key="1">
    <source>
        <dbReference type="ARBA" id="ARBA00022722"/>
    </source>
</evidence>
<dbReference type="AlphaFoldDB" id="A0A1N7IX83"/>
<dbReference type="InterPro" id="IPR002729">
    <property type="entry name" value="CRISPR-assoc_Cas1"/>
</dbReference>
<sequence length="219" mass="24167">MLPYRGYYQQTGVLKQQIALSETRRKRLWQQIVRAKIAQQEQVLAQWQGDEHIRQALRLLQQQVQSGDPHNIEAQAARLYWQTLMGTAFRRDQQEPGINACLNYGYAVVRAATARAAISVGLTPALGIHHCNESNAFALIDDLMEPYRPAVDHVVRAVVGDIGETADLMVTPAVKKRLVAVLLHDCAGPDGITPLMTAVRILASSLVAALGERNASLKP</sequence>
<organism evidence="10 11">
    <name type="scientific">Insolitispirillum peregrinum</name>
    <dbReference type="NCBI Taxonomy" id="80876"/>
    <lineage>
        <taxon>Bacteria</taxon>
        <taxon>Pseudomonadati</taxon>
        <taxon>Pseudomonadota</taxon>
        <taxon>Alphaproteobacteria</taxon>
        <taxon>Rhodospirillales</taxon>
        <taxon>Novispirillaceae</taxon>
        <taxon>Insolitispirillum</taxon>
    </lineage>
</organism>
<dbReference type="STRING" id="80876.SAMN05421779_101703"/>
<evidence type="ECO:0000256" key="9">
    <source>
        <dbReference type="ARBA" id="ARBA00038592"/>
    </source>
</evidence>
<keyword evidence="6" id="KW-0051">Antiviral defense</keyword>
<dbReference type="NCBIfam" id="TIGR00287">
    <property type="entry name" value="cas1"/>
    <property type="match status" value="1"/>
</dbReference>
<evidence type="ECO:0000256" key="8">
    <source>
        <dbReference type="ARBA" id="ARBA00023211"/>
    </source>
</evidence>
<gene>
    <name evidence="10" type="ORF">SAMN05421779_101703</name>
</gene>
<dbReference type="GO" id="GO:0003677">
    <property type="term" value="F:DNA binding"/>
    <property type="evidence" value="ECO:0007669"/>
    <property type="project" value="UniProtKB-KW"/>
</dbReference>
<dbReference type="InterPro" id="IPR042206">
    <property type="entry name" value="CRISPR-assoc_Cas1_C"/>
</dbReference>
<dbReference type="GO" id="GO:0043571">
    <property type="term" value="P:maintenance of CRISPR repeat elements"/>
    <property type="evidence" value="ECO:0007669"/>
    <property type="project" value="InterPro"/>
</dbReference>
<dbReference type="Proteomes" id="UP000185678">
    <property type="component" value="Unassembled WGS sequence"/>
</dbReference>
<reference evidence="10 11" key="1">
    <citation type="submission" date="2017-01" db="EMBL/GenBank/DDBJ databases">
        <authorList>
            <person name="Mah S.A."/>
            <person name="Swanson W.J."/>
            <person name="Moy G.W."/>
            <person name="Vacquier V.D."/>
        </authorList>
    </citation>
    <scope>NUCLEOTIDE SEQUENCE [LARGE SCALE GENOMIC DNA]</scope>
    <source>
        <strain evidence="10 11">DSM 11589</strain>
    </source>
</reference>
<dbReference type="InterPro" id="IPR050646">
    <property type="entry name" value="Cas1"/>
</dbReference>
<dbReference type="GO" id="GO:0051607">
    <property type="term" value="P:defense response to virus"/>
    <property type="evidence" value="ECO:0007669"/>
    <property type="project" value="UniProtKB-KW"/>
</dbReference>
<dbReference type="PANTHER" id="PTHR34353:SF2">
    <property type="entry name" value="CRISPR-ASSOCIATED ENDONUCLEASE CAS1 1"/>
    <property type="match status" value="1"/>
</dbReference>
<evidence type="ECO:0000256" key="6">
    <source>
        <dbReference type="ARBA" id="ARBA00023118"/>
    </source>
</evidence>
<keyword evidence="3" id="KW-0255">Endonuclease</keyword>
<dbReference type="GO" id="GO:0004520">
    <property type="term" value="F:DNA endonuclease activity"/>
    <property type="evidence" value="ECO:0007669"/>
    <property type="project" value="InterPro"/>
</dbReference>
<protein>
    <submittedName>
        <fullName evidence="10">CRISP-associated protein Cas1</fullName>
    </submittedName>
</protein>
<accession>A0A1N7IX83</accession>
<evidence type="ECO:0000256" key="2">
    <source>
        <dbReference type="ARBA" id="ARBA00022723"/>
    </source>
</evidence>
<dbReference type="NCBIfam" id="TIGR03639">
    <property type="entry name" value="cas1_NMENI"/>
    <property type="match status" value="1"/>
</dbReference>
<dbReference type="GO" id="GO:0016787">
    <property type="term" value="F:hydrolase activity"/>
    <property type="evidence" value="ECO:0007669"/>
    <property type="project" value="UniProtKB-KW"/>
</dbReference>
<evidence type="ECO:0000256" key="5">
    <source>
        <dbReference type="ARBA" id="ARBA00022842"/>
    </source>
</evidence>
<keyword evidence="2" id="KW-0479">Metal-binding</keyword>
<evidence type="ECO:0000313" key="10">
    <source>
        <dbReference type="EMBL" id="SIS41607.1"/>
    </source>
</evidence>
<keyword evidence="1" id="KW-0540">Nuclease</keyword>
<keyword evidence="11" id="KW-1185">Reference proteome</keyword>
<dbReference type="PANTHER" id="PTHR34353">
    <property type="entry name" value="CRISPR-ASSOCIATED ENDONUCLEASE CAS1 1"/>
    <property type="match status" value="1"/>
</dbReference>
<dbReference type="GO" id="GO:0046872">
    <property type="term" value="F:metal ion binding"/>
    <property type="evidence" value="ECO:0007669"/>
    <property type="project" value="UniProtKB-KW"/>
</dbReference>
<keyword evidence="4" id="KW-0378">Hydrolase</keyword>